<name>A0A0K0DQW0_ANGCA</name>
<protein>
    <submittedName>
        <fullName evidence="2">C2H2-type domain-containing protein</fullName>
    </submittedName>
</protein>
<dbReference type="PANTHER" id="PTHR47027:SF20">
    <property type="entry name" value="REVERSE TRANSCRIPTASE-LIKE PROTEIN WITH RNA-DIRECTED DNA POLYMERASE DOMAIN"/>
    <property type="match status" value="1"/>
</dbReference>
<keyword evidence="1" id="KW-1185">Reference proteome</keyword>
<proteinExistence type="predicted"/>
<reference evidence="1" key="1">
    <citation type="submission" date="2012-09" db="EMBL/GenBank/DDBJ databases">
        <authorList>
            <person name="Martin A.A."/>
        </authorList>
    </citation>
    <scope>NUCLEOTIDE SEQUENCE</scope>
</reference>
<evidence type="ECO:0000313" key="1">
    <source>
        <dbReference type="Proteomes" id="UP000035642"/>
    </source>
</evidence>
<accession>A0A0K0DQW0</accession>
<sequence length="394" mass="45021">MKNGLVSFAPFTLNGTNISECSSYVYLGREINMMNDLAPELSRRKRAAWGAFKSIEDVVKRTKNTRLRAHLFDSTVLPALTYASETWSLRKQDERSLSVIERSVERTMLGVSRFAQVRDGIRSSDLRQRSKIKDAVLYAKQSKIRIKHEEYEEAAKIPGQMEAAWIKKNYDDDLCLQCMYTCIRVLDRRLDHANKHDKKYHREGLTFFEVIIGDFNAKTGPRRTTEKRYIETHGLEQSEQERNLTFTITNFTLPVQMAFSDSSSVLAQVPYLSSSEKNTKTFTENLVSNAVRDVLEEHGCYEAVSDAVRMATTHEITAEVNYLPLRCATVLVNPMPSEQLKREFDRFCSTFFLCAVFFVLIDFGKISSNASATTSYSKLPPPMNLIQFNSPPTC</sequence>
<dbReference type="Proteomes" id="UP000035642">
    <property type="component" value="Unassembled WGS sequence"/>
</dbReference>
<dbReference type="WBParaSite" id="ACAC_0001414901-mRNA-1">
    <property type="protein sequence ID" value="ACAC_0001414901-mRNA-1"/>
    <property type="gene ID" value="ACAC_0001414901"/>
</dbReference>
<dbReference type="PANTHER" id="PTHR47027">
    <property type="entry name" value="REVERSE TRANSCRIPTASE DOMAIN-CONTAINING PROTEIN"/>
    <property type="match status" value="1"/>
</dbReference>
<dbReference type="AlphaFoldDB" id="A0A0K0DQW0"/>
<reference evidence="2" key="2">
    <citation type="submission" date="2017-02" db="UniProtKB">
        <authorList>
            <consortium name="WormBaseParasite"/>
        </authorList>
    </citation>
    <scope>IDENTIFICATION</scope>
</reference>
<organism evidence="1 2">
    <name type="scientific">Angiostrongylus cantonensis</name>
    <name type="common">Rat lungworm</name>
    <dbReference type="NCBI Taxonomy" id="6313"/>
    <lineage>
        <taxon>Eukaryota</taxon>
        <taxon>Metazoa</taxon>
        <taxon>Ecdysozoa</taxon>
        <taxon>Nematoda</taxon>
        <taxon>Chromadorea</taxon>
        <taxon>Rhabditida</taxon>
        <taxon>Rhabditina</taxon>
        <taxon>Rhabditomorpha</taxon>
        <taxon>Strongyloidea</taxon>
        <taxon>Metastrongylidae</taxon>
        <taxon>Angiostrongylus</taxon>
    </lineage>
</organism>
<evidence type="ECO:0000313" key="2">
    <source>
        <dbReference type="WBParaSite" id="ACAC_0001414901-mRNA-1"/>
    </source>
</evidence>